<dbReference type="Proteomes" id="UP000593562">
    <property type="component" value="Unassembled WGS sequence"/>
</dbReference>
<feature type="region of interest" description="Disordered" evidence="6">
    <location>
        <begin position="212"/>
        <end position="297"/>
    </location>
</feature>
<dbReference type="InterPro" id="IPR001965">
    <property type="entry name" value="Znf_PHD"/>
</dbReference>
<dbReference type="SUPFAM" id="SSF46689">
    <property type="entry name" value="Homeodomain-like"/>
    <property type="match status" value="1"/>
</dbReference>
<dbReference type="PROSITE" id="PS51294">
    <property type="entry name" value="HTH_MYB"/>
    <property type="match status" value="1"/>
</dbReference>
<feature type="domain" description="HTH myb-type" evidence="8">
    <location>
        <begin position="333"/>
        <end position="393"/>
    </location>
</feature>
<dbReference type="PROSITE" id="PS50090">
    <property type="entry name" value="MYB_LIKE"/>
    <property type="match status" value="1"/>
</dbReference>
<dbReference type="FunCoup" id="A0A7J7BXB7">
    <property type="interactions" value="284"/>
</dbReference>
<dbReference type="InterPro" id="IPR001005">
    <property type="entry name" value="SANT/Myb"/>
</dbReference>
<evidence type="ECO:0000259" key="7">
    <source>
        <dbReference type="PROSITE" id="PS50090"/>
    </source>
</evidence>
<organism evidence="9 10">
    <name type="scientific">Tripterygium wilfordii</name>
    <name type="common">Thunder God vine</name>
    <dbReference type="NCBI Taxonomy" id="458696"/>
    <lineage>
        <taxon>Eukaryota</taxon>
        <taxon>Viridiplantae</taxon>
        <taxon>Streptophyta</taxon>
        <taxon>Embryophyta</taxon>
        <taxon>Tracheophyta</taxon>
        <taxon>Spermatophyta</taxon>
        <taxon>Magnoliopsida</taxon>
        <taxon>eudicotyledons</taxon>
        <taxon>Gunneridae</taxon>
        <taxon>Pentapetalae</taxon>
        <taxon>rosids</taxon>
        <taxon>fabids</taxon>
        <taxon>Celastrales</taxon>
        <taxon>Celastraceae</taxon>
        <taxon>Tripterygium</taxon>
    </lineage>
</organism>
<evidence type="ECO:0000313" key="10">
    <source>
        <dbReference type="Proteomes" id="UP000593562"/>
    </source>
</evidence>
<dbReference type="EMBL" id="JAAARO010000022">
    <property type="protein sequence ID" value="KAF5726522.1"/>
    <property type="molecule type" value="Genomic_DNA"/>
</dbReference>
<dbReference type="Pfam" id="PF00249">
    <property type="entry name" value="Myb_DNA-binding"/>
    <property type="match status" value="1"/>
</dbReference>
<keyword evidence="10" id="KW-1185">Reference proteome</keyword>
<dbReference type="OrthoDB" id="608866at2759"/>
<evidence type="ECO:0000256" key="1">
    <source>
        <dbReference type="ARBA" id="ARBA00004123"/>
    </source>
</evidence>
<dbReference type="InterPro" id="IPR017930">
    <property type="entry name" value="Myb_dom"/>
</dbReference>
<feature type="domain" description="Myb-like" evidence="7">
    <location>
        <begin position="333"/>
        <end position="393"/>
    </location>
</feature>
<evidence type="ECO:0000259" key="8">
    <source>
        <dbReference type="PROSITE" id="PS51294"/>
    </source>
</evidence>
<comment type="subcellular location">
    <subcellularLocation>
        <location evidence="1">Nucleus</location>
    </subcellularLocation>
</comment>
<dbReference type="InterPro" id="IPR009057">
    <property type="entry name" value="Homeodomain-like_sf"/>
</dbReference>
<dbReference type="SMART" id="SM00249">
    <property type="entry name" value="PHD"/>
    <property type="match status" value="1"/>
</dbReference>
<comment type="caution">
    <text evidence="9">The sequence shown here is derived from an EMBL/GenBank/DDBJ whole genome shotgun (WGS) entry which is preliminary data.</text>
</comment>
<accession>A0A7J7BXB7</accession>
<evidence type="ECO:0000313" key="9">
    <source>
        <dbReference type="EMBL" id="KAF5726522.1"/>
    </source>
</evidence>
<keyword evidence="2" id="KW-0479">Metal-binding</keyword>
<dbReference type="GO" id="GO:0005634">
    <property type="term" value="C:nucleus"/>
    <property type="evidence" value="ECO:0007669"/>
    <property type="project" value="UniProtKB-SubCell"/>
</dbReference>
<dbReference type="Gene3D" id="3.30.40.10">
    <property type="entry name" value="Zinc/RING finger domain, C3HC4 (zinc finger)"/>
    <property type="match status" value="1"/>
</dbReference>
<sequence length="393" mass="44603">MRAKTLVRRPKLCRSPHPVTSNSTMRTRLPVLEMQLVLDGSLGVMLTEFAQSEDNGEDASGSESEEEDWLTVNSQETCIKCNEVGQMLVCSVSDCPVAVHEKCLAFKPRLDDMGNFRCPYCWYKQAVEKKWELRKKVMLAKNALSDFINFKVVEDDQEKMKDGKAKENGVNTSPLDCCDHEKGVEDEERAEPSNTCCVEEDIVVNVSLHMPGEGTMTADMSKDKQGIREKEEQAHLEAAENTVSSTKEDTGLKVPADDGDMSEASDSDTQAPLVHRTPTKQRSKMKVGGKNVDPSKKPLPQIRKILERRAKNQIKKEIAYLESSYQLNVVSSNESRKRARWTQEEEDILKEGVQRFSSNKNVNFPWKKVLEFGRHVFNPTRTSTDLKEKWKRL</sequence>
<dbReference type="CDD" id="cd11660">
    <property type="entry name" value="SANT_TRF"/>
    <property type="match status" value="1"/>
</dbReference>
<dbReference type="InterPro" id="IPR011011">
    <property type="entry name" value="Znf_FYVE_PHD"/>
</dbReference>
<proteinExistence type="predicted"/>
<dbReference type="AlphaFoldDB" id="A0A7J7BXB7"/>
<dbReference type="InterPro" id="IPR019786">
    <property type="entry name" value="Zinc_finger_PHD-type_CS"/>
</dbReference>
<dbReference type="PANTHER" id="PTHR47863">
    <property type="entry name" value="RING/FYVE/PHD ZINC FINGER SUPERFAMILY PROTEIN"/>
    <property type="match status" value="1"/>
</dbReference>
<keyword evidence="4" id="KW-0862">Zinc</keyword>
<keyword evidence="3" id="KW-0863">Zinc-finger</keyword>
<evidence type="ECO:0000256" key="6">
    <source>
        <dbReference type="SAM" id="MobiDB-lite"/>
    </source>
</evidence>
<protein>
    <recommendedName>
        <fullName evidence="11">Myb-like domain-containing protein</fullName>
    </recommendedName>
</protein>
<dbReference type="InParanoid" id="A0A7J7BXB7"/>
<feature type="compositionally biased region" description="Basic residues" evidence="6">
    <location>
        <begin position="277"/>
        <end position="287"/>
    </location>
</feature>
<dbReference type="PANTHER" id="PTHR47863:SF5">
    <property type="entry name" value="HOMEODOMAIN-LIKE PROTEIN WITH RING_FYVE_PHD-TYPE ZINC FINGER DOMAIN-CONTAINING PROTEIN-RELATED"/>
    <property type="match status" value="1"/>
</dbReference>
<dbReference type="Gene3D" id="1.10.10.60">
    <property type="entry name" value="Homeodomain-like"/>
    <property type="match status" value="1"/>
</dbReference>
<feature type="compositionally biased region" description="Basic and acidic residues" evidence="6">
    <location>
        <begin position="220"/>
        <end position="238"/>
    </location>
</feature>
<evidence type="ECO:0000256" key="5">
    <source>
        <dbReference type="ARBA" id="ARBA00023242"/>
    </source>
</evidence>
<feature type="compositionally biased region" description="Acidic residues" evidence="6">
    <location>
        <begin position="257"/>
        <end position="266"/>
    </location>
</feature>
<gene>
    <name evidence="9" type="ORF">HS088_TW22G00200</name>
</gene>
<evidence type="ECO:0008006" key="11">
    <source>
        <dbReference type="Google" id="ProtNLM"/>
    </source>
</evidence>
<dbReference type="PROSITE" id="PS01359">
    <property type="entry name" value="ZF_PHD_1"/>
    <property type="match status" value="1"/>
</dbReference>
<name>A0A7J7BXB7_TRIWF</name>
<dbReference type="SUPFAM" id="SSF57903">
    <property type="entry name" value="FYVE/PHD zinc finger"/>
    <property type="match status" value="1"/>
</dbReference>
<evidence type="ECO:0000256" key="3">
    <source>
        <dbReference type="ARBA" id="ARBA00022771"/>
    </source>
</evidence>
<reference evidence="9 10" key="1">
    <citation type="journal article" date="2020" name="Nat. Commun.">
        <title>Genome of Tripterygium wilfordii and identification of cytochrome P450 involved in triptolide biosynthesis.</title>
        <authorList>
            <person name="Tu L."/>
            <person name="Su P."/>
            <person name="Zhang Z."/>
            <person name="Gao L."/>
            <person name="Wang J."/>
            <person name="Hu T."/>
            <person name="Zhou J."/>
            <person name="Zhang Y."/>
            <person name="Zhao Y."/>
            <person name="Liu Y."/>
            <person name="Song Y."/>
            <person name="Tong Y."/>
            <person name="Lu Y."/>
            <person name="Yang J."/>
            <person name="Xu C."/>
            <person name="Jia M."/>
            <person name="Peters R.J."/>
            <person name="Huang L."/>
            <person name="Gao W."/>
        </authorList>
    </citation>
    <scope>NUCLEOTIDE SEQUENCE [LARGE SCALE GENOMIC DNA]</scope>
    <source>
        <strain evidence="10">cv. XIE 37</strain>
        <tissue evidence="9">Leaf</tissue>
    </source>
</reference>
<evidence type="ECO:0000256" key="4">
    <source>
        <dbReference type="ARBA" id="ARBA00022833"/>
    </source>
</evidence>
<keyword evidence="5" id="KW-0539">Nucleus</keyword>
<dbReference type="InterPro" id="IPR013083">
    <property type="entry name" value="Znf_RING/FYVE/PHD"/>
</dbReference>
<evidence type="ECO:0000256" key="2">
    <source>
        <dbReference type="ARBA" id="ARBA00022723"/>
    </source>
</evidence>
<dbReference type="GO" id="GO:0008270">
    <property type="term" value="F:zinc ion binding"/>
    <property type="evidence" value="ECO:0007669"/>
    <property type="project" value="UniProtKB-KW"/>
</dbReference>